<gene>
    <name evidence="13" type="ORF">AWB82_05661</name>
</gene>
<reference evidence="13" key="1">
    <citation type="submission" date="2016-01" db="EMBL/GenBank/DDBJ databases">
        <authorList>
            <person name="Peeters C."/>
        </authorList>
    </citation>
    <scope>NUCLEOTIDE SEQUENCE [LARGE SCALE GENOMIC DNA]</scope>
    <source>
        <strain evidence="13">LMG 29325</strain>
    </source>
</reference>
<evidence type="ECO:0000256" key="4">
    <source>
        <dbReference type="ARBA" id="ARBA00022452"/>
    </source>
</evidence>
<keyword evidence="7" id="KW-0406">Ion transport</keyword>
<comment type="caution">
    <text evidence="13">The sequence shown here is derived from an EMBL/GenBank/DDBJ whole genome shotgun (WGS) entry which is preliminary data.</text>
</comment>
<dbReference type="AlphaFoldDB" id="A0A158CQS6"/>
<evidence type="ECO:0000256" key="5">
    <source>
        <dbReference type="ARBA" id="ARBA00022692"/>
    </source>
</evidence>
<evidence type="ECO:0000256" key="11">
    <source>
        <dbReference type="SAM" id="SignalP"/>
    </source>
</evidence>
<evidence type="ECO:0000256" key="2">
    <source>
        <dbReference type="ARBA" id="ARBA00011233"/>
    </source>
</evidence>
<keyword evidence="4" id="KW-1134">Transmembrane beta strand</keyword>
<keyword evidence="5" id="KW-0812">Transmembrane</keyword>
<sequence length="371" mass="39155">MRCVGKGMIGASLLVVAGGAAAQSSVTLYGVADTFIQYLGNGAVHSFSERSGGNTGSNFGLKGIEDLGGGLKAVFTLENGFNIANGGFFIDSTAMFYRQAWVGLSHENYGSLTLGRQYQPTFWAVYPSDPFRGNELLSPLSAAASNVDRHTIATQSASGRTSNSIVYQSPTIGGLKLYAMYGFSATVTQPVPQTVGNMLDVALTYSGYGFYAGLAYQNQHASTMTIPGLPAALNLLGTERFTGALGYRIGIVNLQMNYTYNRSKDAPANSLAARLDATHSYSIAEVGATIQATAADTIEIAGIQREARGIHDNALGVELGVDHSLSKRTSLYARAGYMKNNGMATMSWPGITVSAPNASQTLVALGMTHRF</sequence>
<evidence type="ECO:0000256" key="9">
    <source>
        <dbReference type="ARBA" id="ARBA00023136"/>
    </source>
</evidence>
<evidence type="ECO:0000256" key="7">
    <source>
        <dbReference type="ARBA" id="ARBA00023065"/>
    </source>
</evidence>
<evidence type="ECO:0000256" key="1">
    <source>
        <dbReference type="ARBA" id="ARBA00004571"/>
    </source>
</evidence>
<keyword evidence="8" id="KW-0626">Porin</keyword>
<dbReference type="InterPro" id="IPR023614">
    <property type="entry name" value="Porin_dom_sf"/>
</dbReference>
<evidence type="ECO:0000313" key="13">
    <source>
        <dbReference type="EMBL" id="SAK84206.1"/>
    </source>
</evidence>
<dbReference type="InterPro" id="IPR002299">
    <property type="entry name" value="Porin_Neis"/>
</dbReference>
<feature type="signal peptide" evidence="11">
    <location>
        <begin position="1"/>
        <end position="22"/>
    </location>
</feature>
<dbReference type="EMBL" id="FCOJ02000054">
    <property type="protein sequence ID" value="SAK84206.1"/>
    <property type="molecule type" value="Genomic_DNA"/>
</dbReference>
<evidence type="ECO:0000256" key="8">
    <source>
        <dbReference type="ARBA" id="ARBA00023114"/>
    </source>
</evidence>
<dbReference type="GO" id="GO:0034220">
    <property type="term" value="P:monoatomic ion transmembrane transport"/>
    <property type="evidence" value="ECO:0007669"/>
    <property type="project" value="InterPro"/>
</dbReference>
<dbReference type="GO" id="GO:0015288">
    <property type="term" value="F:porin activity"/>
    <property type="evidence" value="ECO:0007669"/>
    <property type="project" value="UniProtKB-KW"/>
</dbReference>
<keyword evidence="6 11" id="KW-0732">Signal</keyword>
<keyword evidence="3" id="KW-0813">Transport</keyword>
<dbReference type="SUPFAM" id="SSF56935">
    <property type="entry name" value="Porins"/>
    <property type="match status" value="1"/>
</dbReference>
<name>A0A158CQS6_9BURK</name>
<dbReference type="InterPro" id="IPR050298">
    <property type="entry name" value="Gram-neg_bact_OMP"/>
</dbReference>
<evidence type="ECO:0000259" key="12">
    <source>
        <dbReference type="Pfam" id="PF13609"/>
    </source>
</evidence>
<feature type="domain" description="Porin" evidence="12">
    <location>
        <begin position="11"/>
        <end position="342"/>
    </location>
</feature>
<evidence type="ECO:0000256" key="6">
    <source>
        <dbReference type="ARBA" id="ARBA00022729"/>
    </source>
</evidence>
<comment type="subcellular location">
    <subcellularLocation>
        <location evidence="1">Cell outer membrane</location>
        <topology evidence="1">Multi-pass membrane protein</topology>
    </subcellularLocation>
</comment>
<dbReference type="CDD" id="cd00342">
    <property type="entry name" value="gram_neg_porins"/>
    <property type="match status" value="1"/>
</dbReference>
<evidence type="ECO:0000313" key="14">
    <source>
        <dbReference type="Proteomes" id="UP000054596"/>
    </source>
</evidence>
<dbReference type="PRINTS" id="PR00182">
    <property type="entry name" value="ECOLNEIPORIN"/>
</dbReference>
<organism evidence="13 14">
    <name type="scientific">Caballeronia glebae</name>
    <dbReference type="NCBI Taxonomy" id="1777143"/>
    <lineage>
        <taxon>Bacteria</taxon>
        <taxon>Pseudomonadati</taxon>
        <taxon>Pseudomonadota</taxon>
        <taxon>Betaproteobacteria</taxon>
        <taxon>Burkholderiales</taxon>
        <taxon>Burkholderiaceae</taxon>
        <taxon>Caballeronia</taxon>
    </lineage>
</organism>
<dbReference type="Pfam" id="PF13609">
    <property type="entry name" value="Porin_4"/>
    <property type="match status" value="1"/>
</dbReference>
<dbReference type="Gene3D" id="2.40.160.10">
    <property type="entry name" value="Porin"/>
    <property type="match status" value="1"/>
</dbReference>
<accession>A0A158CQS6</accession>
<dbReference type="RefSeq" id="WP_086972652.1">
    <property type="nucleotide sequence ID" value="NZ_FCOJ02000054.1"/>
</dbReference>
<evidence type="ECO:0000256" key="10">
    <source>
        <dbReference type="ARBA" id="ARBA00023237"/>
    </source>
</evidence>
<dbReference type="Proteomes" id="UP000054596">
    <property type="component" value="Unassembled WGS sequence"/>
</dbReference>
<dbReference type="STRING" id="1777143.AWB82_05661"/>
<proteinExistence type="predicted"/>
<comment type="subunit">
    <text evidence="2">Homotrimer.</text>
</comment>
<dbReference type="GO" id="GO:0046930">
    <property type="term" value="C:pore complex"/>
    <property type="evidence" value="ECO:0007669"/>
    <property type="project" value="UniProtKB-KW"/>
</dbReference>
<keyword evidence="14" id="KW-1185">Reference proteome</keyword>
<dbReference type="PANTHER" id="PTHR34501:SF9">
    <property type="entry name" value="MAJOR OUTER MEMBRANE PROTEIN P.IA"/>
    <property type="match status" value="1"/>
</dbReference>
<dbReference type="PANTHER" id="PTHR34501">
    <property type="entry name" value="PROTEIN YDDL-RELATED"/>
    <property type="match status" value="1"/>
</dbReference>
<dbReference type="PRINTS" id="PR00184">
    <property type="entry name" value="NEISSPPORIN"/>
</dbReference>
<dbReference type="OrthoDB" id="8982743at2"/>
<feature type="chain" id="PRO_5007623219" evidence="11">
    <location>
        <begin position="23"/>
        <end position="371"/>
    </location>
</feature>
<dbReference type="InterPro" id="IPR033900">
    <property type="entry name" value="Gram_neg_porin_domain"/>
</dbReference>
<protein>
    <submittedName>
        <fullName evidence="13">Porin</fullName>
    </submittedName>
</protein>
<keyword evidence="9" id="KW-0472">Membrane</keyword>
<evidence type="ECO:0000256" key="3">
    <source>
        <dbReference type="ARBA" id="ARBA00022448"/>
    </source>
</evidence>
<dbReference type="InterPro" id="IPR001702">
    <property type="entry name" value="Porin_Gram-ve"/>
</dbReference>
<dbReference type="GO" id="GO:0009279">
    <property type="term" value="C:cell outer membrane"/>
    <property type="evidence" value="ECO:0007669"/>
    <property type="project" value="UniProtKB-SubCell"/>
</dbReference>
<keyword evidence="10" id="KW-0998">Cell outer membrane</keyword>